<protein>
    <submittedName>
        <fullName evidence="6">LacI family transcriptional regulator</fullName>
    </submittedName>
</protein>
<dbReference type="Pfam" id="PF00356">
    <property type="entry name" value="LacI"/>
    <property type="match status" value="1"/>
</dbReference>
<dbReference type="Gene3D" id="3.40.50.2300">
    <property type="match status" value="2"/>
</dbReference>
<evidence type="ECO:0000256" key="2">
    <source>
        <dbReference type="ARBA" id="ARBA00023125"/>
    </source>
</evidence>
<proteinExistence type="predicted"/>
<dbReference type="RefSeq" id="WP_109605632.1">
    <property type="nucleotide sequence ID" value="NZ_QGGI01000016.1"/>
</dbReference>
<keyword evidence="7" id="KW-1185">Reference proteome</keyword>
<name>A0AA45C5K7_9BACT</name>
<sequence length="333" mass="38439">MKRINSKDVAKEAGVSQSTVSMILNNKKGANFKKETIEKVMNAVEKLNYKPNILARNMKMNLANSIGIVISKYIDSFLIPNILEGIRKICIKNQNSITICNWEYKQQTPDYIEYYQQKRIDGLIYVATIDENIKQISNELNALKIPFVTIIAGYDIPQITTITYNLYKGAFESTKHLIEKKYKNILYISPENLNYGEMDRIKGYKEVISNFKLKENIIYIKDYKNANIEIEKYLKQNKNIDSVIASHTYLAYNAMKSAVKLNKKIPKDFGIISCDHNSYAPYTQIPLSTADIPLIEMGEKSAEILFKKIKKEKHIKKFQCEPKLTIRESSSRE</sequence>
<dbReference type="Gene3D" id="1.10.260.40">
    <property type="entry name" value="lambda repressor-like DNA-binding domains"/>
    <property type="match status" value="1"/>
</dbReference>
<dbReference type="Proteomes" id="UP000245921">
    <property type="component" value="Unassembled WGS sequence"/>
</dbReference>
<evidence type="ECO:0000256" key="3">
    <source>
        <dbReference type="ARBA" id="ARBA00023163"/>
    </source>
</evidence>
<feature type="domain" description="HTH cro/C1-type" evidence="5">
    <location>
        <begin position="7"/>
        <end position="47"/>
    </location>
</feature>
<dbReference type="AlphaFoldDB" id="A0AA45C5K7"/>
<dbReference type="InterPro" id="IPR028082">
    <property type="entry name" value="Peripla_BP_I"/>
</dbReference>
<dbReference type="PROSITE" id="PS50932">
    <property type="entry name" value="HTH_LACI_2"/>
    <property type="match status" value="1"/>
</dbReference>
<dbReference type="GO" id="GO:0003700">
    <property type="term" value="F:DNA-binding transcription factor activity"/>
    <property type="evidence" value="ECO:0007669"/>
    <property type="project" value="TreeGrafter"/>
</dbReference>
<evidence type="ECO:0000259" key="4">
    <source>
        <dbReference type="PROSITE" id="PS50932"/>
    </source>
</evidence>
<keyword evidence="1" id="KW-0805">Transcription regulation</keyword>
<dbReference type="SMART" id="SM00354">
    <property type="entry name" value="HTH_LACI"/>
    <property type="match status" value="1"/>
</dbReference>
<dbReference type="PANTHER" id="PTHR30146">
    <property type="entry name" value="LACI-RELATED TRANSCRIPTIONAL REPRESSOR"/>
    <property type="match status" value="1"/>
</dbReference>
<evidence type="ECO:0000313" key="7">
    <source>
        <dbReference type="Proteomes" id="UP000245921"/>
    </source>
</evidence>
<dbReference type="InterPro" id="IPR001387">
    <property type="entry name" value="Cro/C1-type_HTH"/>
</dbReference>
<evidence type="ECO:0000256" key="1">
    <source>
        <dbReference type="ARBA" id="ARBA00023015"/>
    </source>
</evidence>
<dbReference type="SUPFAM" id="SSF47413">
    <property type="entry name" value="lambda repressor-like DNA-binding domains"/>
    <property type="match status" value="1"/>
</dbReference>
<gene>
    <name evidence="6" type="ORF">C7380_11629</name>
</gene>
<dbReference type="InterPro" id="IPR046335">
    <property type="entry name" value="LacI/GalR-like_sensor"/>
</dbReference>
<dbReference type="CDD" id="cd01392">
    <property type="entry name" value="HTH_LacI"/>
    <property type="match status" value="1"/>
</dbReference>
<feature type="domain" description="HTH lacI-type" evidence="4">
    <location>
        <begin position="4"/>
        <end position="60"/>
    </location>
</feature>
<dbReference type="InterPro" id="IPR010982">
    <property type="entry name" value="Lambda_DNA-bd_dom_sf"/>
</dbReference>
<keyword evidence="2" id="KW-0238">DNA-binding</keyword>
<dbReference type="InterPro" id="IPR000843">
    <property type="entry name" value="HTH_LacI"/>
</dbReference>
<dbReference type="CDD" id="cd06267">
    <property type="entry name" value="PBP1_LacI_sugar_binding-like"/>
    <property type="match status" value="1"/>
</dbReference>
<keyword evidence="3" id="KW-0804">Transcription</keyword>
<dbReference type="PROSITE" id="PS50943">
    <property type="entry name" value="HTH_CROC1"/>
    <property type="match status" value="1"/>
</dbReference>
<evidence type="ECO:0000313" key="6">
    <source>
        <dbReference type="EMBL" id="PWJ89016.1"/>
    </source>
</evidence>
<reference evidence="6 7" key="1">
    <citation type="submission" date="2018-05" db="EMBL/GenBank/DDBJ databases">
        <title>Genomic Encyclopedia of Type Strains, Phase IV (KMG-IV): sequencing the most valuable type-strain genomes for metagenomic binning, comparative biology and taxonomic classification.</title>
        <authorList>
            <person name="Goeker M."/>
        </authorList>
    </citation>
    <scope>NUCLEOTIDE SEQUENCE [LARGE SCALE GENOMIC DNA]</scope>
    <source>
        <strain evidence="6 7">DSM 24906</strain>
    </source>
</reference>
<evidence type="ECO:0000259" key="5">
    <source>
        <dbReference type="PROSITE" id="PS50943"/>
    </source>
</evidence>
<organism evidence="6 7">
    <name type="scientific">Oceanotoga teriensis</name>
    <dbReference type="NCBI Taxonomy" id="515440"/>
    <lineage>
        <taxon>Bacteria</taxon>
        <taxon>Thermotogati</taxon>
        <taxon>Thermotogota</taxon>
        <taxon>Thermotogae</taxon>
        <taxon>Petrotogales</taxon>
        <taxon>Petrotogaceae</taxon>
        <taxon>Oceanotoga</taxon>
    </lineage>
</organism>
<dbReference type="PANTHER" id="PTHR30146:SF154">
    <property type="entry name" value="TRANSCRIPTION REGULATOR, MEMBER OF GALR FAMILY"/>
    <property type="match status" value="1"/>
</dbReference>
<dbReference type="SUPFAM" id="SSF53822">
    <property type="entry name" value="Periplasmic binding protein-like I"/>
    <property type="match status" value="1"/>
</dbReference>
<dbReference type="GO" id="GO:0000976">
    <property type="term" value="F:transcription cis-regulatory region binding"/>
    <property type="evidence" value="ECO:0007669"/>
    <property type="project" value="TreeGrafter"/>
</dbReference>
<dbReference type="EMBL" id="QGGI01000016">
    <property type="protein sequence ID" value="PWJ89016.1"/>
    <property type="molecule type" value="Genomic_DNA"/>
</dbReference>
<dbReference type="Pfam" id="PF13377">
    <property type="entry name" value="Peripla_BP_3"/>
    <property type="match status" value="1"/>
</dbReference>
<accession>A0AA45C5K7</accession>
<comment type="caution">
    <text evidence="6">The sequence shown here is derived from an EMBL/GenBank/DDBJ whole genome shotgun (WGS) entry which is preliminary data.</text>
</comment>